<feature type="domain" description="CCHC-type" evidence="3">
    <location>
        <begin position="131"/>
        <end position="146"/>
    </location>
</feature>
<evidence type="ECO:0000259" key="3">
    <source>
        <dbReference type="PROSITE" id="PS50158"/>
    </source>
</evidence>
<dbReference type="PANTHER" id="PTHR48038">
    <property type="entry name" value="RIBONUCLEOPROTEIN RB97D"/>
    <property type="match status" value="1"/>
</dbReference>
<dbReference type="InterPro" id="IPR036875">
    <property type="entry name" value="Znf_CCHC_sf"/>
</dbReference>
<dbReference type="FunFam" id="4.10.60.10:FF:000003">
    <property type="entry name" value="serine/arginine-rich splicing factor RS2Z32-like isoform X1"/>
    <property type="match status" value="1"/>
</dbReference>
<dbReference type="Pfam" id="PF00098">
    <property type="entry name" value="zf-CCHC"/>
    <property type="match status" value="2"/>
</dbReference>
<dbReference type="PROSITE" id="PS50158">
    <property type="entry name" value="ZF_CCHC"/>
    <property type="match status" value="2"/>
</dbReference>
<proteinExistence type="predicted"/>
<name>A0A830CNL8_9LAMI</name>
<dbReference type="Proteomes" id="UP000653305">
    <property type="component" value="Unassembled WGS sequence"/>
</dbReference>
<protein>
    <submittedName>
        <fullName evidence="4">Serine/arginine-rich splicing factor rs2z32</fullName>
    </submittedName>
</protein>
<evidence type="ECO:0000313" key="5">
    <source>
        <dbReference type="Proteomes" id="UP000653305"/>
    </source>
</evidence>
<accession>A0A830CNL8</accession>
<keyword evidence="1" id="KW-0862">Zinc</keyword>
<evidence type="ECO:0000313" key="4">
    <source>
        <dbReference type="EMBL" id="GFQ00917.1"/>
    </source>
</evidence>
<reference evidence="4" key="1">
    <citation type="submission" date="2020-07" db="EMBL/GenBank/DDBJ databases">
        <title>Ethylene signaling mediates host invasion by parasitic plants.</title>
        <authorList>
            <person name="Yoshida S."/>
        </authorList>
    </citation>
    <scope>NUCLEOTIDE SEQUENCE</scope>
    <source>
        <strain evidence="4">Okayama</strain>
    </source>
</reference>
<evidence type="ECO:0000256" key="1">
    <source>
        <dbReference type="PROSITE-ProRule" id="PRU00047"/>
    </source>
</evidence>
<dbReference type="AlphaFoldDB" id="A0A830CNL8"/>
<dbReference type="InterPro" id="IPR001878">
    <property type="entry name" value="Znf_CCHC"/>
</dbReference>
<dbReference type="GO" id="GO:0008270">
    <property type="term" value="F:zinc ion binding"/>
    <property type="evidence" value="ECO:0007669"/>
    <property type="project" value="UniProtKB-KW"/>
</dbReference>
<dbReference type="SUPFAM" id="SSF57756">
    <property type="entry name" value="Retrovirus zinc finger-like domains"/>
    <property type="match status" value="1"/>
</dbReference>
<keyword evidence="5" id="KW-1185">Reference proteome</keyword>
<feature type="compositionally biased region" description="Basic residues" evidence="2">
    <location>
        <begin position="191"/>
        <end position="216"/>
    </location>
</feature>
<dbReference type="InterPro" id="IPR035979">
    <property type="entry name" value="RBD_domain_sf"/>
</dbReference>
<dbReference type="OrthoDB" id="1099063at2759"/>
<gene>
    <name evidence="4" type="ORF">PHJA_002235600</name>
</gene>
<feature type="domain" description="CCHC-type" evidence="3">
    <location>
        <begin position="153"/>
        <end position="169"/>
    </location>
</feature>
<dbReference type="PANTHER" id="PTHR48038:SF1">
    <property type="entry name" value="RIBONUCLEOPROTEIN RB97D"/>
    <property type="match status" value="1"/>
</dbReference>
<feature type="compositionally biased region" description="Basic and acidic residues" evidence="2">
    <location>
        <begin position="217"/>
        <end position="227"/>
    </location>
</feature>
<evidence type="ECO:0000256" key="2">
    <source>
        <dbReference type="SAM" id="MobiDB-lite"/>
    </source>
</evidence>
<organism evidence="4 5">
    <name type="scientific">Phtheirospermum japonicum</name>
    <dbReference type="NCBI Taxonomy" id="374723"/>
    <lineage>
        <taxon>Eukaryota</taxon>
        <taxon>Viridiplantae</taxon>
        <taxon>Streptophyta</taxon>
        <taxon>Embryophyta</taxon>
        <taxon>Tracheophyta</taxon>
        <taxon>Spermatophyta</taxon>
        <taxon>Magnoliopsida</taxon>
        <taxon>eudicotyledons</taxon>
        <taxon>Gunneridae</taxon>
        <taxon>Pentapetalae</taxon>
        <taxon>asterids</taxon>
        <taxon>lamiids</taxon>
        <taxon>Lamiales</taxon>
        <taxon>Orobanchaceae</taxon>
        <taxon>Orobanchaceae incertae sedis</taxon>
        <taxon>Phtheirospermum</taxon>
    </lineage>
</organism>
<keyword evidence="1" id="KW-0863">Zinc-finger</keyword>
<dbReference type="GO" id="GO:0003676">
    <property type="term" value="F:nucleic acid binding"/>
    <property type="evidence" value="ECO:0007669"/>
    <property type="project" value="InterPro"/>
</dbReference>
<feature type="compositionally biased region" description="Basic residues" evidence="2">
    <location>
        <begin position="170"/>
        <end position="181"/>
    </location>
</feature>
<dbReference type="EMBL" id="BMAC01000648">
    <property type="protein sequence ID" value="GFQ00917.1"/>
    <property type="molecule type" value="Genomic_DNA"/>
</dbReference>
<keyword evidence="1" id="KW-0479">Metal-binding</keyword>
<comment type="caution">
    <text evidence="4">The sequence shown here is derived from an EMBL/GenBank/DDBJ whole genome shotgun (WGS) entry which is preliminary data.</text>
</comment>
<dbReference type="SUPFAM" id="SSF54928">
    <property type="entry name" value="RNA-binding domain, RBD"/>
    <property type="match status" value="1"/>
</dbReference>
<feature type="region of interest" description="Disordered" evidence="2">
    <location>
        <begin position="161"/>
        <end position="330"/>
    </location>
</feature>
<dbReference type="SMART" id="SM00343">
    <property type="entry name" value="ZnF_C2HC"/>
    <property type="match status" value="2"/>
</dbReference>
<dbReference type="Gene3D" id="4.10.60.10">
    <property type="entry name" value="Zinc finger, CCHC-type"/>
    <property type="match status" value="1"/>
</dbReference>
<feature type="compositionally biased region" description="Basic residues" evidence="2">
    <location>
        <begin position="228"/>
        <end position="241"/>
    </location>
</feature>
<sequence length="330" mass="36758">MPRYEESTRLYVGHLSSRTRSRDLEHIFSRYGRNLVIVGMLTMQDTNWTGKTLTDAVSLWNLPGEPPEPNPISMPNCTGPQYTRFISGLYNVARTNPVLGPGQKLPLLHVPRGPGGIREYGGGAPAPGSGRCFNCGIEGHWARDCKAGDLKNKCYRCGDRGHVEKNCRNSPKKPSHRRGRSYSRSPVRSYSPRRGRTRSRSLSRSRSYSRSRSPVRRGRDIEYERRSRSPQHRSSKLKRRTSPSETKKRSLTPVADNNNNDSPKDTSRSPSVGKKVGPDENNVGYPNSSESPTRVGDDENEVVGHPRGSESPGRGVDENDAGYPRSSESP</sequence>